<protein>
    <submittedName>
        <fullName evidence="1">Competence protein ComEA helix-hairpin-helix repeat region</fullName>
    </submittedName>
</protein>
<dbReference type="SUPFAM" id="SSF47781">
    <property type="entry name" value="RuvA domain 2-like"/>
    <property type="match status" value="2"/>
</dbReference>
<dbReference type="InterPro" id="IPR010994">
    <property type="entry name" value="RuvA_2-like"/>
</dbReference>
<dbReference type="PANTHER" id="PTHR21180">
    <property type="entry name" value="ENDONUCLEASE/EXONUCLEASE/PHOSPHATASE FAMILY DOMAIN-CONTAINING PROTEIN 1"/>
    <property type="match status" value="1"/>
</dbReference>
<dbReference type="AlphaFoldDB" id="A0A285N1T9"/>
<evidence type="ECO:0000313" key="2">
    <source>
        <dbReference type="Proteomes" id="UP000219048"/>
    </source>
</evidence>
<dbReference type="Gene3D" id="1.10.150.280">
    <property type="entry name" value="AF1531-like domain"/>
    <property type="match status" value="2"/>
</dbReference>
<accession>A0A285N1T9</accession>
<organism evidence="1 2">
    <name type="scientific">Flagellimonas pacifica</name>
    <dbReference type="NCBI Taxonomy" id="1247520"/>
    <lineage>
        <taxon>Bacteria</taxon>
        <taxon>Pseudomonadati</taxon>
        <taxon>Bacteroidota</taxon>
        <taxon>Flavobacteriia</taxon>
        <taxon>Flavobacteriales</taxon>
        <taxon>Flavobacteriaceae</taxon>
        <taxon>Flagellimonas</taxon>
    </lineage>
</organism>
<dbReference type="EMBL" id="OBEH01000008">
    <property type="protein sequence ID" value="SNZ01986.1"/>
    <property type="molecule type" value="Genomic_DNA"/>
</dbReference>
<reference evidence="2" key="1">
    <citation type="submission" date="2017-09" db="EMBL/GenBank/DDBJ databases">
        <authorList>
            <person name="Varghese N."/>
            <person name="Submissions S."/>
        </authorList>
    </citation>
    <scope>NUCLEOTIDE SEQUENCE [LARGE SCALE GENOMIC DNA]</scope>
    <source>
        <strain evidence="2">DSM 25885</strain>
    </source>
</reference>
<name>A0A285N1T9_9FLAO</name>
<dbReference type="InterPro" id="IPR051675">
    <property type="entry name" value="Endo/Exo/Phosphatase_dom_1"/>
</dbReference>
<evidence type="ECO:0000313" key="1">
    <source>
        <dbReference type="EMBL" id="SNZ01986.1"/>
    </source>
</evidence>
<dbReference type="Proteomes" id="UP000219048">
    <property type="component" value="Unassembled WGS sequence"/>
</dbReference>
<sequence>MNKFKSHFKFNKQEQSGIFSLLLLIVMLQGVYFYIKARPFSKNQVVTVNTAIQSQLDSLRLLALQNDSSKIFSFNPNYITDYKAYTLGMSATELDKLLAYRETGRFVNSAEEFQQVTRVSDSLLMVISPSFKFPEWTKRKKTTKVSAKIGPEKTFERKDLNLATADDLKSIKGIGEKLSERIIKFRDRLGGFLVDEQLYDVYGLEQEVVKRALRKFRVNQPPSIQKININQATVEELARLVYINRNLAEKIISFRELNGTFDSLDKLRNVESFPAERIDRIKLYLTL</sequence>
<proteinExistence type="predicted"/>
<dbReference type="Pfam" id="PF12836">
    <property type="entry name" value="HHH_3"/>
    <property type="match status" value="2"/>
</dbReference>
<keyword evidence="2" id="KW-1185">Reference proteome</keyword>
<dbReference type="PANTHER" id="PTHR21180:SF32">
    <property type="entry name" value="ENDONUCLEASE_EXONUCLEASE_PHOSPHATASE FAMILY DOMAIN-CONTAINING PROTEIN 1"/>
    <property type="match status" value="1"/>
</dbReference>
<gene>
    <name evidence="1" type="ORF">SAMN06265377_3838</name>
</gene>
<dbReference type="RefSeq" id="WP_243397026.1">
    <property type="nucleotide sequence ID" value="NZ_OBEH01000008.1"/>
</dbReference>